<keyword evidence="2" id="KW-1185">Reference proteome</keyword>
<dbReference type="Proteomes" id="UP000192907">
    <property type="component" value="Unassembled WGS sequence"/>
</dbReference>
<name>A0A1Y6C5G2_9BACT</name>
<proteinExistence type="predicted"/>
<dbReference type="AlphaFoldDB" id="A0A1Y6C5G2"/>
<organism evidence="1 2">
    <name type="scientific">Pseudobacteriovorax antillogorgiicola</name>
    <dbReference type="NCBI Taxonomy" id="1513793"/>
    <lineage>
        <taxon>Bacteria</taxon>
        <taxon>Pseudomonadati</taxon>
        <taxon>Bdellovibrionota</taxon>
        <taxon>Oligoflexia</taxon>
        <taxon>Oligoflexales</taxon>
        <taxon>Pseudobacteriovoracaceae</taxon>
        <taxon>Pseudobacteriovorax</taxon>
    </lineage>
</organism>
<dbReference type="RefSeq" id="WP_132321467.1">
    <property type="nucleotide sequence ID" value="NZ_FWZT01000014.1"/>
</dbReference>
<evidence type="ECO:0000313" key="2">
    <source>
        <dbReference type="Proteomes" id="UP000192907"/>
    </source>
</evidence>
<dbReference type="STRING" id="1513793.SAMN06296036_11475"/>
<dbReference type="EMBL" id="FWZT01000014">
    <property type="protein sequence ID" value="SMF46717.1"/>
    <property type="molecule type" value="Genomic_DNA"/>
</dbReference>
<dbReference type="OrthoDB" id="9975675at2"/>
<reference evidence="2" key="1">
    <citation type="submission" date="2017-04" db="EMBL/GenBank/DDBJ databases">
        <authorList>
            <person name="Varghese N."/>
            <person name="Submissions S."/>
        </authorList>
    </citation>
    <scope>NUCLEOTIDE SEQUENCE [LARGE SCALE GENOMIC DNA]</scope>
    <source>
        <strain evidence="2">RKEM611</strain>
    </source>
</reference>
<protein>
    <submittedName>
        <fullName evidence="1">Uncharacterized protein</fullName>
    </submittedName>
</protein>
<accession>A0A1Y6C5G2</accession>
<sequence>MKVIQDCKCCGEKTRVRHRDFSPHAWAVLMHWEEIDASAVGQPICDSCYDDLRELLIERSREVDAAMAHGQIQQLQFVVDQTLSKVRDTPIAS</sequence>
<evidence type="ECO:0000313" key="1">
    <source>
        <dbReference type="EMBL" id="SMF46717.1"/>
    </source>
</evidence>
<gene>
    <name evidence="1" type="ORF">SAMN06296036_11475</name>
</gene>